<gene>
    <name evidence="1" type="ORF">CRP01_19545</name>
</gene>
<dbReference type="EMBL" id="PDUD01000024">
    <property type="protein sequence ID" value="PHN04711.1"/>
    <property type="molecule type" value="Genomic_DNA"/>
</dbReference>
<dbReference type="AlphaFoldDB" id="A0A2D0N869"/>
<accession>A0A2D0N869</accession>
<comment type="caution">
    <text evidence="1">The sequence shown here is derived from an EMBL/GenBank/DDBJ whole genome shotgun (WGS) entry which is preliminary data.</text>
</comment>
<name>A0A2D0N869_FLAN2</name>
<reference evidence="1 2" key="1">
    <citation type="submission" date="2017-10" db="EMBL/GenBank/DDBJ databases">
        <title>The draft genome sequence of Lewinella nigricans NBRC 102662.</title>
        <authorList>
            <person name="Wang K."/>
        </authorList>
    </citation>
    <scope>NUCLEOTIDE SEQUENCE [LARGE SCALE GENOMIC DNA]</scope>
    <source>
        <strain evidence="1 2">NBRC 102662</strain>
    </source>
</reference>
<dbReference type="SUPFAM" id="SSF142906">
    <property type="entry name" value="YjbR-like"/>
    <property type="match status" value="1"/>
</dbReference>
<dbReference type="Proteomes" id="UP000223913">
    <property type="component" value="Unassembled WGS sequence"/>
</dbReference>
<organism evidence="1 2">
    <name type="scientific">Flavilitoribacter nigricans (strain ATCC 23147 / DSM 23189 / NBRC 102662 / NCIMB 1420 / SS-2)</name>
    <name type="common">Lewinella nigricans</name>
    <dbReference type="NCBI Taxonomy" id="1122177"/>
    <lineage>
        <taxon>Bacteria</taxon>
        <taxon>Pseudomonadati</taxon>
        <taxon>Bacteroidota</taxon>
        <taxon>Saprospiria</taxon>
        <taxon>Saprospirales</taxon>
        <taxon>Lewinellaceae</taxon>
        <taxon>Flavilitoribacter</taxon>
    </lineage>
</organism>
<dbReference type="PANTHER" id="PTHR35145:SF1">
    <property type="entry name" value="CYTOPLASMIC PROTEIN"/>
    <property type="match status" value="1"/>
</dbReference>
<protein>
    <recommendedName>
        <fullName evidence="3">MmcQ/YjbR family DNA-binding protein</fullName>
    </recommendedName>
</protein>
<evidence type="ECO:0000313" key="1">
    <source>
        <dbReference type="EMBL" id="PHN04711.1"/>
    </source>
</evidence>
<dbReference type="PANTHER" id="PTHR35145">
    <property type="entry name" value="CYTOPLASMIC PROTEIN-RELATED"/>
    <property type="match status" value="1"/>
</dbReference>
<dbReference type="InterPro" id="IPR007351">
    <property type="entry name" value="YjbR"/>
</dbReference>
<sequence length="123" mass="13849">MRILATMNIEQIREICLGMQGTSEAIKYGDQLCFMVAGKHFCSSRLQDPDKVNLKAPDEAFEAQCDRPGITPAPYGGATYKWIQVEHVDVLTDAEWEQFLQMAYDTIVAKLSKKLRATLHNPS</sequence>
<proteinExistence type="predicted"/>
<dbReference type="Gene3D" id="3.90.1150.30">
    <property type="match status" value="1"/>
</dbReference>
<evidence type="ECO:0008006" key="3">
    <source>
        <dbReference type="Google" id="ProtNLM"/>
    </source>
</evidence>
<evidence type="ECO:0000313" key="2">
    <source>
        <dbReference type="Proteomes" id="UP000223913"/>
    </source>
</evidence>
<dbReference type="InterPro" id="IPR058532">
    <property type="entry name" value="YjbR/MT2646/Rv2570-like"/>
</dbReference>
<dbReference type="Pfam" id="PF04237">
    <property type="entry name" value="YjbR"/>
    <property type="match status" value="1"/>
</dbReference>
<dbReference type="InterPro" id="IPR038056">
    <property type="entry name" value="YjbR-like_sf"/>
</dbReference>
<keyword evidence="2" id="KW-1185">Reference proteome</keyword>